<evidence type="ECO:0000313" key="2">
    <source>
        <dbReference type="Proteomes" id="UP000054144"/>
    </source>
</evidence>
<protein>
    <submittedName>
        <fullName evidence="1">Uncharacterized protein</fullName>
    </submittedName>
</protein>
<dbReference type="EMBL" id="KN882043">
    <property type="protein sequence ID" value="KIY46111.1"/>
    <property type="molecule type" value="Genomic_DNA"/>
</dbReference>
<dbReference type="AlphaFoldDB" id="A0A0D7A855"/>
<keyword evidence="2" id="KW-1185">Reference proteome</keyword>
<name>A0A0D7A855_9AGAR</name>
<proteinExistence type="predicted"/>
<reference evidence="1 2" key="1">
    <citation type="journal article" date="2015" name="Fungal Genet. Biol.">
        <title>Evolution of novel wood decay mechanisms in Agaricales revealed by the genome sequences of Fistulina hepatica and Cylindrobasidium torrendii.</title>
        <authorList>
            <person name="Floudas D."/>
            <person name="Held B.W."/>
            <person name="Riley R."/>
            <person name="Nagy L.G."/>
            <person name="Koehler G."/>
            <person name="Ransdell A.S."/>
            <person name="Younus H."/>
            <person name="Chow J."/>
            <person name="Chiniquy J."/>
            <person name="Lipzen A."/>
            <person name="Tritt A."/>
            <person name="Sun H."/>
            <person name="Haridas S."/>
            <person name="LaButti K."/>
            <person name="Ohm R.A."/>
            <person name="Kues U."/>
            <person name="Blanchette R.A."/>
            <person name="Grigoriev I.V."/>
            <person name="Minto R.E."/>
            <person name="Hibbett D.S."/>
        </authorList>
    </citation>
    <scope>NUCLEOTIDE SEQUENCE [LARGE SCALE GENOMIC DNA]</scope>
    <source>
        <strain evidence="1 2">ATCC 64428</strain>
    </source>
</reference>
<dbReference type="Proteomes" id="UP000054144">
    <property type="component" value="Unassembled WGS sequence"/>
</dbReference>
<evidence type="ECO:0000313" key="1">
    <source>
        <dbReference type="EMBL" id="KIY46111.1"/>
    </source>
</evidence>
<gene>
    <name evidence="1" type="ORF">FISHEDRAFT_60589</name>
</gene>
<sequence>MYSYAIWLSDYNIIGRLQCPRFGRMYSHKRSPYIASERPGSLAEVWAAHFLWPLTDYPECRDVTNGNSDAGKDVQELSKGIRTKTREPLAVEGADLIKSHEQSHYYANLEEKIKITPWWAFFVVLGHSLLTLVTIPSDPTRSGTLDGPRQEISSAAVRLYTPEKVRNTSCTWPHLGPLESLHAPKVDIGAHQQPIMAN</sequence>
<accession>A0A0D7A855</accession>
<organism evidence="1 2">
    <name type="scientific">Fistulina hepatica ATCC 64428</name>
    <dbReference type="NCBI Taxonomy" id="1128425"/>
    <lineage>
        <taxon>Eukaryota</taxon>
        <taxon>Fungi</taxon>
        <taxon>Dikarya</taxon>
        <taxon>Basidiomycota</taxon>
        <taxon>Agaricomycotina</taxon>
        <taxon>Agaricomycetes</taxon>
        <taxon>Agaricomycetidae</taxon>
        <taxon>Agaricales</taxon>
        <taxon>Fistulinaceae</taxon>
        <taxon>Fistulina</taxon>
    </lineage>
</organism>